<dbReference type="OrthoDB" id="9805098at2"/>
<dbReference type="EMBL" id="CP000232">
    <property type="protein sequence ID" value="ABC19331.1"/>
    <property type="molecule type" value="Genomic_DNA"/>
</dbReference>
<dbReference type="Gene3D" id="3.30.2310.20">
    <property type="entry name" value="RelE-like"/>
    <property type="match status" value="1"/>
</dbReference>
<dbReference type="eggNOG" id="COG2026">
    <property type="taxonomic scope" value="Bacteria"/>
</dbReference>
<dbReference type="Pfam" id="PF05016">
    <property type="entry name" value="ParE_toxin"/>
    <property type="match status" value="1"/>
</dbReference>
<protein>
    <submittedName>
        <fullName evidence="2">Plasmid stabilization system</fullName>
    </submittedName>
</protein>
<dbReference type="EnsemblBacteria" id="ABC19331">
    <property type="protein sequence ID" value="ABC19331"/>
    <property type="gene ID" value="Moth_1017"/>
</dbReference>
<dbReference type="STRING" id="264732.Moth_1017"/>
<evidence type="ECO:0000256" key="1">
    <source>
        <dbReference type="ARBA" id="ARBA00022649"/>
    </source>
</evidence>
<dbReference type="AlphaFoldDB" id="Q2RJQ8"/>
<name>Q2RJQ8_MOOTA</name>
<dbReference type="SUPFAM" id="SSF143011">
    <property type="entry name" value="RelE-like"/>
    <property type="match status" value="1"/>
</dbReference>
<dbReference type="HOGENOM" id="CLU_155761_6_0_9"/>
<sequence length="87" mass="9868">MNSDYKVVLSSQARKTLAKVDGNTRERLAGAIEGLRKYPPEGDIRALVGRPGQLRCRVGQWRIIFRQNRERCITEIGAILPRGEAYK</sequence>
<dbReference type="InterPro" id="IPR035093">
    <property type="entry name" value="RelE/ParE_toxin_dom_sf"/>
</dbReference>
<evidence type="ECO:0000313" key="2">
    <source>
        <dbReference type="EMBL" id="ABC19331.1"/>
    </source>
</evidence>
<reference evidence="2" key="1">
    <citation type="submission" date="2005-12" db="EMBL/GenBank/DDBJ databases">
        <title>Complete sequence of Moorella thermoacetica ATCC 39073.</title>
        <authorList>
            <consortium name="US DOE Joint Genome Institute"/>
            <person name="Copeland A."/>
            <person name="Lucas S."/>
            <person name="Lapidus A."/>
            <person name="Barry K."/>
            <person name="Detter J.C."/>
            <person name="Glavina T."/>
            <person name="Hammon N."/>
            <person name="Israni S."/>
            <person name="Pitluck S."/>
            <person name="Chertkov O."/>
            <person name="Saunders E.H."/>
            <person name="Brettin T."/>
            <person name="Bruce D."/>
            <person name="Han C."/>
            <person name="Tapia R."/>
            <person name="Gilna P."/>
            <person name="Schmutz J."/>
            <person name="Larimer F."/>
            <person name="Land M."/>
            <person name="Kyrpides N."/>
            <person name="Anderson I."/>
            <person name="Richardson P."/>
            <person name="Ragsdale S."/>
        </authorList>
    </citation>
    <scope>NUCLEOTIDE SEQUENCE</scope>
    <source>
        <strain evidence="2">ATCC 39073</strain>
    </source>
</reference>
<accession>Q2RJQ8</accession>
<organism evidence="2">
    <name type="scientific">Moorella thermoacetica (strain ATCC 39073 / JCM 9320)</name>
    <dbReference type="NCBI Taxonomy" id="264732"/>
    <lineage>
        <taxon>Bacteria</taxon>
        <taxon>Bacillati</taxon>
        <taxon>Bacillota</taxon>
        <taxon>Clostridia</taxon>
        <taxon>Neomoorellales</taxon>
        <taxon>Neomoorellaceae</taxon>
        <taxon>Neomoorella</taxon>
    </lineage>
</organism>
<proteinExistence type="predicted"/>
<gene>
    <name evidence="2" type="ordered locus">Moth_1017</name>
</gene>
<dbReference type="InterPro" id="IPR007712">
    <property type="entry name" value="RelE/ParE_toxin"/>
</dbReference>
<dbReference type="PANTHER" id="PTHR38813">
    <property type="match status" value="1"/>
</dbReference>
<keyword evidence="1" id="KW-1277">Toxin-antitoxin system</keyword>
<dbReference type="KEGG" id="mta:Moth_1017"/>
<dbReference type="InterPro" id="IPR052747">
    <property type="entry name" value="TA_system_RelE_toxin"/>
</dbReference>
<dbReference type="PANTHER" id="PTHR38813:SF1">
    <property type="entry name" value="TOXIN RELE1-RELATED"/>
    <property type="match status" value="1"/>
</dbReference>